<evidence type="ECO:0000313" key="9">
    <source>
        <dbReference type="Proteomes" id="UP001157418"/>
    </source>
</evidence>
<evidence type="ECO:0000256" key="7">
    <source>
        <dbReference type="SAM" id="SignalP"/>
    </source>
</evidence>
<keyword evidence="5 6" id="KW-0472">Membrane</keyword>
<dbReference type="PANTHER" id="PTHR15071">
    <property type="entry name" value="MANNOSE-6-PHOSPHATE RECEPTOR FAMILY MEMBER"/>
    <property type="match status" value="1"/>
</dbReference>
<comment type="subcellular location">
    <subcellularLocation>
        <location evidence="1">Membrane</location>
        <topology evidence="1">Single-pass membrane protein</topology>
    </subcellularLocation>
</comment>
<feature type="transmembrane region" description="Helical" evidence="6">
    <location>
        <begin position="210"/>
        <end position="231"/>
    </location>
</feature>
<gene>
    <name evidence="8" type="ORF">LVIROSA_LOCUS31165</name>
</gene>
<evidence type="ECO:0000256" key="1">
    <source>
        <dbReference type="ARBA" id="ARBA00004167"/>
    </source>
</evidence>
<evidence type="ECO:0000313" key="8">
    <source>
        <dbReference type="EMBL" id="CAH1445402.1"/>
    </source>
</evidence>
<protein>
    <recommendedName>
        <fullName evidence="10">Autophagy-related protein 27</fullName>
    </recommendedName>
</protein>
<dbReference type="PANTHER" id="PTHR15071:SF0">
    <property type="entry name" value="MANNOSE 6-PHOSPHATE RECEPTOR-LIKE PROTEIN 1"/>
    <property type="match status" value="1"/>
</dbReference>
<feature type="chain" id="PRO_5043964579" description="Autophagy-related protein 27" evidence="7">
    <location>
        <begin position="28"/>
        <end position="288"/>
    </location>
</feature>
<organism evidence="8 9">
    <name type="scientific">Lactuca virosa</name>
    <dbReference type="NCBI Taxonomy" id="75947"/>
    <lineage>
        <taxon>Eukaryota</taxon>
        <taxon>Viridiplantae</taxon>
        <taxon>Streptophyta</taxon>
        <taxon>Embryophyta</taxon>
        <taxon>Tracheophyta</taxon>
        <taxon>Spermatophyta</taxon>
        <taxon>Magnoliopsida</taxon>
        <taxon>eudicotyledons</taxon>
        <taxon>Gunneridae</taxon>
        <taxon>Pentapetalae</taxon>
        <taxon>asterids</taxon>
        <taxon>campanulids</taxon>
        <taxon>Asterales</taxon>
        <taxon>Asteraceae</taxon>
        <taxon>Cichorioideae</taxon>
        <taxon>Cichorieae</taxon>
        <taxon>Lactucinae</taxon>
        <taxon>Lactuca</taxon>
    </lineage>
</organism>
<evidence type="ECO:0000256" key="2">
    <source>
        <dbReference type="ARBA" id="ARBA00022692"/>
    </source>
</evidence>
<sequence length="288" mass="32792">MNLWRFLLQFISLLIIRRLIVIRSVSALCEYSITHENTLYNFNLVAPSKQFPHGVLSEDGYYKVSSNGTVVWFQLCDAMIFNHDPPRCFDCWVMYTYSLFRTTFIGMWWIISLWHGLSNVISGYPVCITMGQTPTITTDLIDKRNPQMGLVVKMKHNGPHMSCSLSVSVVCDSNQVQVPQTLERVGVCSYATQLRHPSGCAITESTNSNGLGWFVTLLIIILCLFGGYLIAGATYRFFYLHIRGIDIIPNLEFWDSLPHRAQSAFMCLVGRFRGHSEGYHSFDSPVDF</sequence>
<reference evidence="8 9" key="1">
    <citation type="submission" date="2022-01" db="EMBL/GenBank/DDBJ databases">
        <authorList>
            <person name="Xiong W."/>
            <person name="Schranz E."/>
        </authorList>
    </citation>
    <scope>NUCLEOTIDE SEQUENCE [LARGE SCALE GENOMIC DNA]</scope>
</reference>
<dbReference type="AlphaFoldDB" id="A0AAU9P522"/>
<comment type="caution">
    <text evidence="8">The sequence shown here is derived from an EMBL/GenBank/DDBJ whole genome shotgun (WGS) entry which is preliminary data.</text>
</comment>
<keyword evidence="9" id="KW-1185">Reference proteome</keyword>
<evidence type="ECO:0000256" key="6">
    <source>
        <dbReference type="SAM" id="Phobius"/>
    </source>
</evidence>
<dbReference type="InterPro" id="IPR018939">
    <property type="entry name" value="Autophagy-rel_prot_27"/>
</dbReference>
<evidence type="ECO:0008006" key="10">
    <source>
        <dbReference type="Google" id="ProtNLM"/>
    </source>
</evidence>
<keyword evidence="2 6" id="KW-0812">Transmembrane</keyword>
<evidence type="ECO:0000256" key="4">
    <source>
        <dbReference type="ARBA" id="ARBA00022989"/>
    </source>
</evidence>
<proteinExistence type="predicted"/>
<dbReference type="Pfam" id="PF09451">
    <property type="entry name" value="ATG27"/>
    <property type="match status" value="1"/>
</dbReference>
<evidence type="ECO:0000256" key="5">
    <source>
        <dbReference type="ARBA" id="ARBA00023136"/>
    </source>
</evidence>
<dbReference type="GO" id="GO:0000139">
    <property type="term" value="C:Golgi membrane"/>
    <property type="evidence" value="ECO:0007669"/>
    <property type="project" value="UniProtKB-SubCell"/>
</dbReference>
<evidence type="ECO:0000256" key="3">
    <source>
        <dbReference type="ARBA" id="ARBA00022729"/>
    </source>
</evidence>
<accession>A0AAU9P522</accession>
<feature type="signal peptide" evidence="7">
    <location>
        <begin position="1"/>
        <end position="27"/>
    </location>
</feature>
<dbReference type="Proteomes" id="UP001157418">
    <property type="component" value="Unassembled WGS sequence"/>
</dbReference>
<name>A0AAU9P522_9ASTR</name>
<keyword evidence="3 7" id="KW-0732">Signal</keyword>
<dbReference type="EMBL" id="CAKMRJ010005523">
    <property type="protein sequence ID" value="CAH1445402.1"/>
    <property type="molecule type" value="Genomic_DNA"/>
</dbReference>
<keyword evidence="4 6" id="KW-1133">Transmembrane helix</keyword>